<accession>A0A1Q8RSH4</accession>
<dbReference type="SUPFAM" id="SSF49879">
    <property type="entry name" value="SMAD/FHA domain"/>
    <property type="match status" value="1"/>
</dbReference>
<dbReference type="PROSITE" id="PS50006">
    <property type="entry name" value="FHA_DOMAIN"/>
    <property type="match status" value="1"/>
</dbReference>
<feature type="domain" description="FHA" evidence="1">
    <location>
        <begin position="91"/>
        <end position="137"/>
    </location>
</feature>
<dbReference type="Pfam" id="PF00498">
    <property type="entry name" value="FHA"/>
    <property type="match status" value="1"/>
</dbReference>
<dbReference type="Proteomes" id="UP000186583">
    <property type="component" value="Unassembled WGS sequence"/>
</dbReference>
<keyword evidence="3" id="KW-1185">Reference proteome</keyword>
<dbReference type="InterPro" id="IPR008984">
    <property type="entry name" value="SMAD_FHA_dom_sf"/>
</dbReference>
<organism evidence="2 3">
    <name type="scientific">Colletotrichum chlorophyti</name>
    <dbReference type="NCBI Taxonomy" id="708187"/>
    <lineage>
        <taxon>Eukaryota</taxon>
        <taxon>Fungi</taxon>
        <taxon>Dikarya</taxon>
        <taxon>Ascomycota</taxon>
        <taxon>Pezizomycotina</taxon>
        <taxon>Sordariomycetes</taxon>
        <taxon>Hypocreomycetidae</taxon>
        <taxon>Glomerellales</taxon>
        <taxon>Glomerellaceae</taxon>
        <taxon>Colletotrichum</taxon>
    </lineage>
</organism>
<proteinExistence type="predicted"/>
<dbReference type="AlphaFoldDB" id="A0A1Q8RSH4"/>
<evidence type="ECO:0000313" key="2">
    <source>
        <dbReference type="EMBL" id="OLN87113.1"/>
    </source>
</evidence>
<dbReference type="OrthoDB" id="10252171at2759"/>
<sequence length="291" mass="32310">MESSNVIAWLLPASTNQPAQETLRLPQNANRFVPVPSSYDPTVQTPNPNTTPDTIDPSLLTNAQLSFQQVTGPRSALELSFTKPPKNNTCFVLGTDPERCDILLPKLPNIGPVHCHLTFDADQRLVIRDTSSAGTAVWYDGASTGDHTQESWILSSGLTHGFPSTVDRITIDIQTVRFQLVVNEIHLTQPDVYAGLVDDFMSPPAGDKDAAECDFYFNFDFDLGFDLSYDYDYDFDFDMTDDEKDDVLAPLPSVVPPVFVKYLLASDDGLPPQTYLWNMARPWEPLVKAAC</sequence>
<dbReference type="InterPro" id="IPR000253">
    <property type="entry name" value="FHA_dom"/>
</dbReference>
<dbReference type="Gene3D" id="2.60.200.20">
    <property type="match status" value="1"/>
</dbReference>
<name>A0A1Q8RSH4_9PEZI</name>
<evidence type="ECO:0000313" key="3">
    <source>
        <dbReference type="Proteomes" id="UP000186583"/>
    </source>
</evidence>
<protein>
    <recommendedName>
        <fullName evidence="1">FHA domain-containing protein</fullName>
    </recommendedName>
</protein>
<reference evidence="2 3" key="1">
    <citation type="submission" date="2016-11" db="EMBL/GenBank/DDBJ databases">
        <title>Draft Genome Assembly of Colletotrichum chlorophyti a pathogen of herbaceous plants.</title>
        <authorList>
            <person name="Gan P."/>
            <person name="Narusaka M."/>
            <person name="Tsushima A."/>
            <person name="Narusaka Y."/>
            <person name="Takano Y."/>
            <person name="Shirasu K."/>
        </authorList>
    </citation>
    <scope>NUCLEOTIDE SEQUENCE [LARGE SCALE GENOMIC DNA]</scope>
    <source>
        <strain evidence="2 3">NTL11</strain>
    </source>
</reference>
<dbReference type="EMBL" id="MPGH01000105">
    <property type="protein sequence ID" value="OLN87113.1"/>
    <property type="molecule type" value="Genomic_DNA"/>
</dbReference>
<gene>
    <name evidence="2" type="ORF">CCHL11_06459</name>
</gene>
<comment type="caution">
    <text evidence="2">The sequence shown here is derived from an EMBL/GenBank/DDBJ whole genome shotgun (WGS) entry which is preliminary data.</text>
</comment>
<evidence type="ECO:0000259" key="1">
    <source>
        <dbReference type="PROSITE" id="PS50006"/>
    </source>
</evidence>
<dbReference type="STRING" id="708187.A0A1Q8RSH4"/>